<feature type="transmembrane region" description="Helical" evidence="1">
    <location>
        <begin position="49"/>
        <end position="68"/>
    </location>
</feature>
<feature type="transmembrane region" description="Helical" evidence="1">
    <location>
        <begin position="115"/>
        <end position="135"/>
    </location>
</feature>
<evidence type="ECO:0000256" key="1">
    <source>
        <dbReference type="SAM" id="Phobius"/>
    </source>
</evidence>
<gene>
    <name evidence="2" type="ORF">N7U66_00660</name>
</gene>
<dbReference type="AlphaFoldDB" id="A0A9E8MXE1"/>
<keyword evidence="1" id="KW-1133">Transmembrane helix</keyword>
<dbReference type="EMBL" id="CP113088">
    <property type="protein sequence ID" value="WAC02307.1"/>
    <property type="molecule type" value="Genomic_DNA"/>
</dbReference>
<feature type="transmembrane region" description="Helical" evidence="1">
    <location>
        <begin position="74"/>
        <end position="94"/>
    </location>
</feature>
<keyword evidence="1" id="KW-0812">Transmembrane</keyword>
<feature type="transmembrane region" description="Helical" evidence="1">
    <location>
        <begin position="6"/>
        <end position="29"/>
    </location>
</feature>
<name>A0A9E8MXE1_9FLAO</name>
<dbReference type="RefSeq" id="WP_267676902.1">
    <property type="nucleotide sequence ID" value="NZ_CP113088.1"/>
</dbReference>
<sequence>MTWNIIQLIIDFGLVVLIRMVQLLIYPAFKYFNKTELYLRHSHYTMRMALIVAPLMLSQLVISIYSWYLKVMPLAGWHLVLVIPAWISTVVFFIPLHKKLSHHNSNSQLLLKLVLYNWLRVIIWTAVFILSIIQINRY</sequence>
<evidence type="ECO:0000313" key="2">
    <source>
        <dbReference type="EMBL" id="WAC02307.1"/>
    </source>
</evidence>
<dbReference type="Proteomes" id="UP001164705">
    <property type="component" value="Chromosome"/>
</dbReference>
<keyword evidence="3" id="KW-1185">Reference proteome</keyword>
<evidence type="ECO:0000313" key="3">
    <source>
        <dbReference type="Proteomes" id="UP001164705"/>
    </source>
</evidence>
<protein>
    <submittedName>
        <fullName evidence="2">Uncharacterized protein</fullName>
    </submittedName>
</protein>
<proteinExistence type="predicted"/>
<reference evidence="2" key="1">
    <citation type="submission" date="2022-11" db="EMBL/GenBank/DDBJ databases">
        <title>Lacinutrix neustonica HL-RS19T sp. nov., isolated from the surface microlayer sample of brackish Lake Shihwa.</title>
        <authorList>
            <person name="Choi J.Y."/>
            <person name="Hwang C.Y."/>
        </authorList>
    </citation>
    <scope>NUCLEOTIDE SEQUENCE</scope>
    <source>
        <strain evidence="2">HL-RS19</strain>
    </source>
</reference>
<dbReference type="KEGG" id="lnu:N7U66_00660"/>
<accession>A0A9E8MXE1</accession>
<keyword evidence="1" id="KW-0472">Membrane</keyword>
<organism evidence="2 3">
    <name type="scientific">Lacinutrix neustonica</name>
    <dbReference type="NCBI Taxonomy" id="2980107"/>
    <lineage>
        <taxon>Bacteria</taxon>
        <taxon>Pseudomonadati</taxon>
        <taxon>Bacteroidota</taxon>
        <taxon>Flavobacteriia</taxon>
        <taxon>Flavobacteriales</taxon>
        <taxon>Flavobacteriaceae</taxon>
        <taxon>Lacinutrix</taxon>
    </lineage>
</organism>